<feature type="compositionally biased region" description="Low complexity" evidence="12">
    <location>
        <begin position="352"/>
        <end position="361"/>
    </location>
</feature>
<feature type="transmembrane region" description="Helical" evidence="13">
    <location>
        <begin position="114"/>
        <end position="133"/>
    </location>
</feature>
<dbReference type="PANTHER" id="PTHR11537:SF254">
    <property type="entry name" value="POTASSIUM VOLTAGE-GATED CHANNEL PROTEIN SHAB"/>
    <property type="match status" value="1"/>
</dbReference>
<keyword evidence="16" id="KW-1185">Reference proteome</keyword>
<dbReference type="PRINTS" id="PR00169">
    <property type="entry name" value="KCHANNEL"/>
</dbReference>
<protein>
    <recommendedName>
        <fullName evidence="14">Ion transport domain-containing protein</fullName>
    </recommendedName>
</protein>
<evidence type="ECO:0000313" key="15">
    <source>
        <dbReference type="EMBL" id="KAF6745223.1"/>
    </source>
</evidence>
<evidence type="ECO:0000256" key="12">
    <source>
        <dbReference type="SAM" id="MobiDB-lite"/>
    </source>
</evidence>
<dbReference type="Proteomes" id="UP000521943">
    <property type="component" value="Unassembled WGS sequence"/>
</dbReference>
<evidence type="ECO:0000256" key="10">
    <source>
        <dbReference type="ARBA" id="ARBA00023136"/>
    </source>
</evidence>
<keyword evidence="2" id="KW-0813">Transport</keyword>
<keyword evidence="5" id="KW-0631">Potassium channel</keyword>
<dbReference type="InterPro" id="IPR027359">
    <property type="entry name" value="Volt_channel_dom_sf"/>
</dbReference>
<dbReference type="AlphaFoldDB" id="A0A8H6HG62"/>
<evidence type="ECO:0000256" key="3">
    <source>
        <dbReference type="ARBA" id="ARBA00022538"/>
    </source>
</evidence>
<comment type="subcellular location">
    <subcellularLocation>
        <location evidence="1">Membrane</location>
        <topology evidence="1">Multi-pass membrane protein</topology>
    </subcellularLocation>
</comment>
<gene>
    <name evidence="15" type="ORF">DFP72DRAFT_1018170</name>
</gene>
<dbReference type="InterPro" id="IPR005821">
    <property type="entry name" value="Ion_trans_dom"/>
</dbReference>
<dbReference type="InterPro" id="IPR028325">
    <property type="entry name" value="VG_K_chnl"/>
</dbReference>
<keyword evidence="9" id="KW-0406">Ion transport</keyword>
<keyword evidence="8 13" id="KW-1133">Transmembrane helix</keyword>
<evidence type="ECO:0000256" key="6">
    <source>
        <dbReference type="ARBA" id="ARBA00022882"/>
    </source>
</evidence>
<name>A0A8H6HG62_9AGAR</name>
<evidence type="ECO:0000313" key="16">
    <source>
        <dbReference type="Proteomes" id="UP000521943"/>
    </source>
</evidence>
<evidence type="ECO:0000256" key="11">
    <source>
        <dbReference type="ARBA" id="ARBA00023303"/>
    </source>
</evidence>
<dbReference type="GO" id="GO:0001508">
    <property type="term" value="P:action potential"/>
    <property type="evidence" value="ECO:0007669"/>
    <property type="project" value="TreeGrafter"/>
</dbReference>
<dbReference type="GO" id="GO:0005249">
    <property type="term" value="F:voltage-gated potassium channel activity"/>
    <property type="evidence" value="ECO:0007669"/>
    <property type="project" value="InterPro"/>
</dbReference>
<evidence type="ECO:0000256" key="13">
    <source>
        <dbReference type="SAM" id="Phobius"/>
    </source>
</evidence>
<accession>A0A8H6HG62</accession>
<evidence type="ECO:0000256" key="1">
    <source>
        <dbReference type="ARBA" id="ARBA00004141"/>
    </source>
</evidence>
<feature type="transmembrane region" description="Helical" evidence="13">
    <location>
        <begin position="260"/>
        <end position="281"/>
    </location>
</feature>
<feature type="transmembrane region" description="Helical" evidence="13">
    <location>
        <begin position="219"/>
        <end position="240"/>
    </location>
</feature>
<dbReference type="SUPFAM" id="SSF81324">
    <property type="entry name" value="Voltage-gated potassium channels"/>
    <property type="match status" value="1"/>
</dbReference>
<dbReference type="PANTHER" id="PTHR11537">
    <property type="entry name" value="VOLTAGE-GATED POTASSIUM CHANNEL"/>
    <property type="match status" value="1"/>
</dbReference>
<keyword evidence="6" id="KW-0851">Voltage-gated channel</keyword>
<feature type="compositionally biased region" description="Low complexity" evidence="12">
    <location>
        <begin position="1"/>
        <end position="19"/>
    </location>
</feature>
<dbReference type="Pfam" id="PF00520">
    <property type="entry name" value="Ion_trans"/>
    <property type="match status" value="1"/>
</dbReference>
<feature type="transmembrane region" description="Helical" evidence="13">
    <location>
        <begin position="82"/>
        <end position="102"/>
    </location>
</feature>
<organism evidence="15 16">
    <name type="scientific">Ephemerocybe angulata</name>
    <dbReference type="NCBI Taxonomy" id="980116"/>
    <lineage>
        <taxon>Eukaryota</taxon>
        <taxon>Fungi</taxon>
        <taxon>Dikarya</taxon>
        <taxon>Basidiomycota</taxon>
        <taxon>Agaricomycotina</taxon>
        <taxon>Agaricomycetes</taxon>
        <taxon>Agaricomycetidae</taxon>
        <taxon>Agaricales</taxon>
        <taxon>Agaricineae</taxon>
        <taxon>Psathyrellaceae</taxon>
        <taxon>Ephemerocybe</taxon>
    </lineage>
</organism>
<keyword evidence="3" id="KW-0633">Potassium transport</keyword>
<dbReference type="GO" id="GO:0008076">
    <property type="term" value="C:voltage-gated potassium channel complex"/>
    <property type="evidence" value="ECO:0007669"/>
    <property type="project" value="InterPro"/>
</dbReference>
<comment type="caution">
    <text evidence="15">The sequence shown here is derived from an EMBL/GenBank/DDBJ whole genome shotgun (WGS) entry which is preliminary data.</text>
</comment>
<feature type="region of interest" description="Disordered" evidence="12">
    <location>
        <begin position="437"/>
        <end position="456"/>
    </location>
</feature>
<dbReference type="EMBL" id="JACGCI010000108">
    <property type="protein sequence ID" value="KAF6745223.1"/>
    <property type="molecule type" value="Genomic_DNA"/>
</dbReference>
<feature type="region of interest" description="Disordered" evidence="12">
    <location>
        <begin position="1"/>
        <end position="41"/>
    </location>
</feature>
<evidence type="ECO:0000256" key="7">
    <source>
        <dbReference type="ARBA" id="ARBA00022958"/>
    </source>
</evidence>
<proteinExistence type="predicted"/>
<dbReference type="Gene3D" id="1.10.287.70">
    <property type="match status" value="1"/>
</dbReference>
<evidence type="ECO:0000259" key="14">
    <source>
        <dbReference type="Pfam" id="PF00520"/>
    </source>
</evidence>
<dbReference type="OrthoDB" id="415460at2759"/>
<keyword evidence="11" id="KW-0407">Ion channel</keyword>
<keyword evidence="4 13" id="KW-0812">Transmembrane</keyword>
<evidence type="ECO:0000256" key="8">
    <source>
        <dbReference type="ARBA" id="ARBA00022989"/>
    </source>
</evidence>
<evidence type="ECO:0000256" key="4">
    <source>
        <dbReference type="ARBA" id="ARBA00022692"/>
    </source>
</evidence>
<feature type="transmembrane region" description="Helical" evidence="13">
    <location>
        <begin position="293"/>
        <end position="314"/>
    </location>
</feature>
<reference evidence="15 16" key="1">
    <citation type="submission" date="2020-07" db="EMBL/GenBank/DDBJ databases">
        <title>Comparative genomics of pyrophilous fungi reveals a link between fire events and developmental genes.</title>
        <authorList>
            <consortium name="DOE Joint Genome Institute"/>
            <person name="Steindorff A.S."/>
            <person name="Carver A."/>
            <person name="Calhoun S."/>
            <person name="Stillman K."/>
            <person name="Liu H."/>
            <person name="Lipzen A."/>
            <person name="Pangilinan J."/>
            <person name="Labutti K."/>
            <person name="Bruns T.D."/>
            <person name="Grigoriev I.V."/>
        </authorList>
    </citation>
    <scope>NUCLEOTIDE SEQUENCE [LARGE SCALE GENOMIC DNA]</scope>
    <source>
        <strain evidence="15 16">CBS 144469</strain>
    </source>
</reference>
<keyword evidence="7" id="KW-0630">Potassium</keyword>
<dbReference type="Gene3D" id="1.20.120.350">
    <property type="entry name" value="Voltage-gated potassium channels. Chain C"/>
    <property type="match status" value="1"/>
</dbReference>
<feature type="domain" description="Ion transport" evidence="14">
    <location>
        <begin position="84"/>
        <end position="310"/>
    </location>
</feature>
<evidence type="ECO:0000256" key="5">
    <source>
        <dbReference type="ARBA" id="ARBA00022826"/>
    </source>
</evidence>
<evidence type="ECO:0000256" key="9">
    <source>
        <dbReference type="ARBA" id="ARBA00023065"/>
    </source>
</evidence>
<sequence>MAVGSPSSSTHSLTTLGPTRRPAPLDTPKFTTESPRPTPRDLYSLFPPNQGLADDDVLLTIRPLWKRRLHQLLEQPASSRSAFLVHMVSTALIVLSAVITVLETVPTFHRVSTRVWFGMETGLVVVFTVEYVARVVCWSFSWSSLFRWVLSFYGIIDLLSVLPYYIELMLKQDTSVLFRFSILRMFRLLRVFRPFRYNHTILLTIEVMYLSVRRSQHALLAIGFFVVMILTVFSTLLYFAERGTWDEVMDTFINSDGDPTQFASIPAAAWFVIVTITTVGYGEITPRSFLGRLITLPILVFGLLLITLPSFVLGREFSLVWTQMTEDKVHDLGATYPPAPQLASTSRRPHTSTHPPSSSTSHPHHARASSYDPFLNTPAPAPSTAIARDLSNLKLAQNQTELSRRIAELAEEVRRQGVLMGRLVEGLEGRVGEGGLRDGLKGRGKRREGEGYEAER</sequence>
<feature type="region of interest" description="Disordered" evidence="12">
    <location>
        <begin position="332"/>
        <end position="383"/>
    </location>
</feature>
<feature type="transmembrane region" description="Helical" evidence="13">
    <location>
        <begin position="145"/>
        <end position="166"/>
    </location>
</feature>
<keyword evidence="10 13" id="KW-0472">Membrane</keyword>
<evidence type="ECO:0000256" key="2">
    <source>
        <dbReference type="ARBA" id="ARBA00022448"/>
    </source>
</evidence>